<evidence type="ECO:0000313" key="4">
    <source>
        <dbReference type="RefSeq" id="XP_033583292.1"/>
    </source>
</evidence>
<gene>
    <name evidence="2 4" type="ORF">BDZ99DRAFT_514924</name>
</gene>
<reference evidence="2 4" key="1">
    <citation type="journal article" date="2020" name="Stud. Mycol.">
        <title>101 Dothideomycetes genomes: a test case for predicting lifestyles and emergence of pathogens.</title>
        <authorList>
            <person name="Haridas S."/>
            <person name="Albert R."/>
            <person name="Binder M."/>
            <person name="Bloem J."/>
            <person name="Labutti K."/>
            <person name="Salamov A."/>
            <person name="Andreopoulos B."/>
            <person name="Baker S."/>
            <person name="Barry K."/>
            <person name="Bills G."/>
            <person name="Bluhm B."/>
            <person name="Cannon C."/>
            <person name="Castanera R."/>
            <person name="Culley D."/>
            <person name="Daum C."/>
            <person name="Ezra D."/>
            <person name="Gonzalez J."/>
            <person name="Henrissat B."/>
            <person name="Kuo A."/>
            <person name="Liang C."/>
            <person name="Lipzen A."/>
            <person name="Lutzoni F."/>
            <person name="Magnuson J."/>
            <person name="Mondo S."/>
            <person name="Nolan M."/>
            <person name="Ohm R."/>
            <person name="Pangilinan J."/>
            <person name="Park H.-J."/>
            <person name="Ramirez L."/>
            <person name="Alfaro M."/>
            <person name="Sun H."/>
            <person name="Tritt A."/>
            <person name="Yoshinaga Y."/>
            <person name="Zwiers L.-H."/>
            <person name="Turgeon B."/>
            <person name="Goodwin S."/>
            <person name="Spatafora J."/>
            <person name="Crous P."/>
            <person name="Grigoriev I."/>
        </authorList>
    </citation>
    <scope>NUCLEOTIDE SEQUENCE</scope>
    <source>
        <strain evidence="2 4">CBS 304.34</strain>
    </source>
</reference>
<organism evidence="2">
    <name type="scientific">Mytilinidion resinicola</name>
    <dbReference type="NCBI Taxonomy" id="574789"/>
    <lineage>
        <taxon>Eukaryota</taxon>
        <taxon>Fungi</taxon>
        <taxon>Dikarya</taxon>
        <taxon>Ascomycota</taxon>
        <taxon>Pezizomycotina</taxon>
        <taxon>Dothideomycetes</taxon>
        <taxon>Pleosporomycetidae</taxon>
        <taxon>Mytilinidiales</taxon>
        <taxon>Mytilinidiaceae</taxon>
        <taxon>Mytilinidion</taxon>
    </lineage>
</organism>
<name>A0A6A6Z685_9PEZI</name>
<protein>
    <submittedName>
        <fullName evidence="2 4">Uncharacterized protein</fullName>
    </submittedName>
</protein>
<feature type="compositionally biased region" description="Pro residues" evidence="1">
    <location>
        <begin position="64"/>
        <end position="73"/>
    </location>
</feature>
<accession>A0A6A6Z685</accession>
<dbReference type="AlphaFoldDB" id="A0A6A6Z685"/>
<dbReference type="RefSeq" id="XP_033583292.1">
    <property type="nucleotide sequence ID" value="XM_033724923.1"/>
</dbReference>
<dbReference type="GeneID" id="54465816"/>
<evidence type="ECO:0000313" key="2">
    <source>
        <dbReference type="EMBL" id="KAF2816328.1"/>
    </source>
</evidence>
<evidence type="ECO:0000313" key="3">
    <source>
        <dbReference type="Proteomes" id="UP000504636"/>
    </source>
</evidence>
<reference evidence="4" key="3">
    <citation type="submission" date="2025-04" db="UniProtKB">
        <authorList>
            <consortium name="RefSeq"/>
        </authorList>
    </citation>
    <scope>IDENTIFICATION</scope>
    <source>
        <strain evidence="4">CBS 304.34</strain>
    </source>
</reference>
<feature type="region of interest" description="Disordered" evidence="1">
    <location>
        <begin position="34"/>
        <end position="78"/>
    </location>
</feature>
<sequence>MSPKSRPIFETQPKLGICLSAPYCIIEVHFHESSPEHPIKRSTTRSPPSGIPLCRIPLHSPAASPGPHPPPILPQETHPFTKLRPRHIVSPSSPSPFFYPRQPVHRYVGPTQAVTNSLAPRLGCSPDTGAPLIAARAATAV</sequence>
<evidence type="ECO:0000256" key="1">
    <source>
        <dbReference type="SAM" id="MobiDB-lite"/>
    </source>
</evidence>
<reference evidence="4" key="2">
    <citation type="submission" date="2020-04" db="EMBL/GenBank/DDBJ databases">
        <authorList>
            <consortium name="NCBI Genome Project"/>
        </authorList>
    </citation>
    <scope>NUCLEOTIDE SEQUENCE</scope>
    <source>
        <strain evidence="4">CBS 304.34</strain>
    </source>
</reference>
<dbReference type="EMBL" id="MU003693">
    <property type="protein sequence ID" value="KAF2816328.1"/>
    <property type="molecule type" value="Genomic_DNA"/>
</dbReference>
<dbReference type="Proteomes" id="UP000504636">
    <property type="component" value="Unplaced"/>
</dbReference>
<proteinExistence type="predicted"/>
<keyword evidence="3" id="KW-1185">Reference proteome</keyword>